<dbReference type="InterPro" id="IPR050097">
    <property type="entry name" value="Ferredoxin-NADP_redctase_2"/>
</dbReference>
<reference evidence="4 5" key="1">
    <citation type="submission" date="2018-04" db="EMBL/GenBank/DDBJ databases">
        <title>Bordetella sp. HZ20 isolated from seawater.</title>
        <authorList>
            <person name="Sun C."/>
        </authorList>
    </citation>
    <scope>NUCLEOTIDE SEQUENCE [LARGE SCALE GENOMIC DNA]</scope>
    <source>
        <strain evidence="4 5">HZ20</strain>
    </source>
</reference>
<name>A0A2R4XMN7_9BURK</name>
<dbReference type="Gene3D" id="3.50.50.60">
    <property type="entry name" value="FAD/NAD(P)-binding domain"/>
    <property type="match status" value="2"/>
</dbReference>
<organism evidence="4 5">
    <name type="scientific">Orrella marina</name>
    <dbReference type="NCBI Taxonomy" id="2163011"/>
    <lineage>
        <taxon>Bacteria</taxon>
        <taxon>Pseudomonadati</taxon>
        <taxon>Pseudomonadota</taxon>
        <taxon>Betaproteobacteria</taxon>
        <taxon>Burkholderiales</taxon>
        <taxon>Alcaligenaceae</taxon>
        <taxon>Orrella</taxon>
    </lineage>
</organism>
<dbReference type="SUPFAM" id="SSF51905">
    <property type="entry name" value="FAD/NAD(P)-binding domain"/>
    <property type="match status" value="1"/>
</dbReference>
<evidence type="ECO:0000259" key="3">
    <source>
        <dbReference type="Pfam" id="PF07992"/>
    </source>
</evidence>
<keyword evidence="5" id="KW-1185">Reference proteome</keyword>
<feature type="domain" description="FAD/NAD(P)-binding" evidence="3">
    <location>
        <begin position="6"/>
        <end position="305"/>
    </location>
</feature>
<accession>A0A2R4XMN7</accession>
<dbReference type="KEGG" id="boz:DBV39_16380"/>
<dbReference type="OrthoDB" id="9795712at2"/>
<evidence type="ECO:0000256" key="1">
    <source>
        <dbReference type="ARBA" id="ARBA00022630"/>
    </source>
</evidence>
<evidence type="ECO:0000313" key="5">
    <source>
        <dbReference type="Proteomes" id="UP000244571"/>
    </source>
</evidence>
<dbReference type="PROSITE" id="PS51257">
    <property type="entry name" value="PROKAR_LIPOPROTEIN"/>
    <property type="match status" value="1"/>
</dbReference>
<dbReference type="InterPro" id="IPR023753">
    <property type="entry name" value="FAD/NAD-binding_dom"/>
</dbReference>
<dbReference type="InterPro" id="IPR036188">
    <property type="entry name" value="FAD/NAD-bd_sf"/>
</dbReference>
<sequence length="330" mass="34992">MSKWWDAIVIGAGPAGASCAVWLKQLGLTVLLVESAPEPGGLLRTNSYLDVWTVTSPDQTGQDMARHLARQIQNAGLELRCETKVLKVDSDARDKQGESGFTVTLCCASSDCAGPDGLQDRVGGAHSAYAEYARHVVIASGVRARSPAGIEGAAPAGILVGPGQQVMQYPFQGLSVAVLGGGDNAFENYLYARDQGARNVKLFARTVRAQQQFVNQVPAGDVVAGDIDLDTQARTVNGEPFDCILVFYGWEPCADYIGALPVQRDSRGFIHVSPETTETSVPGLYAIGEVTQRTHPCVPTAMADGVIAAKAIERRISQGNFISNAEVQGS</sequence>
<proteinExistence type="predicted"/>
<dbReference type="Proteomes" id="UP000244571">
    <property type="component" value="Chromosome"/>
</dbReference>
<evidence type="ECO:0000256" key="2">
    <source>
        <dbReference type="ARBA" id="ARBA00023002"/>
    </source>
</evidence>
<dbReference type="GO" id="GO:0016491">
    <property type="term" value="F:oxidoreductase activity"/>
    <property type="evidence" value="ECO:0007669"/>
    <property type="project" value="UniProtKB-KW"/>
</dbReference>
<dbReference type="EMBL" id="CP028901">
    <property type="protein sequence ID" value="AWB35045.1"/>
    <property type="molecule type" value="Genomic_DNA"/>
</dbReference>
<dbReference type="PANTHER" id="PTHR48105">
    <property type="entry name" value="THIOREDOXIN REDUCTASE 1-RELATED-RELATED"/>
    <property type="match status" value="1"/>
</dbReference>
<evidence type="ECO:0000313" key="4">
    <source>
        <dbReference type="EMBL" id="AWB35045.1"/>
    </source>
</evidence>
<dbReference type="RefSeq" id="WP_108622455.1">
    <property type="nucleotide sequence ID" value="NZ_CP028901.1"/>
</dbReference>
<keyword evidence="2" id="KW-0560">Oxidoreductase</keyword>
<protein>
    <submittedName>
        <fullName evidence="4">NAD(P)/FAD-dependent oxidoreductase</fullName>
    </submittedName>
</protein>
<keyword evidence="1" id="KW-0285">Flavoprotein</keyword>
<dbReference type="AlphaFoldDB" id="A0A2R4XMN7"/>
<dbReference type="Pfam" id="PF07992">
    <property type="entry name" value="Pyr_redox_2"/>
    <property type="match status" value="1"/>
</dbReference>
<dbReference type="PRINTS" id="PR00368">
    <property type="entry name" value="FADPNR"/>
</dbReference>
<gene>
    <name evidence="4" type="ORF">DBV39_16380</name>
</gene>
<dbReference type="PRINTS" id="PR00469">
    <property type="entry name" value="PNDRDTASEII"/>
</dbReference>